<keyword evidence="6" id="KW-0851">Voltage-gated channel</keyword>
<dbReference type="InterPro" id="IPR027359">
    <property type="entry name" value="Volt_channel_dom_sf"/>
</dbReference>
<feature type="domain" description="Ion transport" evidence="16">
    <location>
        <begin position="160"/>
        <end position="299"/>
    </location>
</feature>
<evidence type="ECO:0000256" key="12">
    <source>
        <dbReference type="ARBA" id="ARBA00031989"/>
    </source>
</evidence>
<feature type="transmembrane region" description="Helical" evidence="15">
    <location>
        <begin position="257"/>
        <end position="276"/>
    </location>
</feature>
<feature type="compositionally biased region" description="Basic and acidic residues" evidence="14">
    <location>
        <begin position="1"/>
        <end position="10"/>
    </location>
</feature>
<feature type="transmembrane region" description="Helical" evidence="15">
    <location>
        <begin position="223"/>
        <end position="245"/>
    </location>
</feature>
<evidence type="ECO:0000313" key="17">
    <source>
        <dbReference type="EnsemblMetazoa" id="XP_030846822"/>
    </source>
</evidence>
<dbReference type="GO" id="GO:1902600">
    <property type="term" value="P:proton transmembrane transport"/>
    <property type="evidence" value="ECO:0000318"/>
    <property type="project" value="GO_Central"/>
</dbReference>
<feature type="region of interest" description="Disordered" evidence="14">
    <location>
        <begin position="381"/>
        <end position="439"/>
    </location>
</feature>
<dbReference type="InterPro" id="IPR005821">
    <property type="entry name" value="Ion_trans_dom"/>
</dbReference>
<keyword evidence="8 13" id="KW-0175">Coiled coil</keyword>
<keyword evidence="7 15" id="KW-1133">Transmembrane helix</keyword>
<reference evidence="17" key="2">
    <citation type="submission" date="2021-01" db="UniProtKB">
        <authorList>
            <consortium name="EnsemblMetazoa"/>
        </authorList>
    </citation>
    <scope>IDENTIFICATION</scope>
</reference>
<keyword evidence="9" id="KW-0406">Ion transport</keyword>
<keyword evidence="5 15" id="KW-0812">Transmembrane</keyword>
<dbReference type="PANTHER" id="PTHR46480">
    <property type="entry name" value="F20B24.22"/>
    <property type="match status" value="1"/>
</dbReference>
<keyword evidence="11" id="KW-0407">Ion channel</keyword>
<keyword evidence="18" id="KW-1185">Reference proteome</keyword>
<dbReference type="GO" id="GO:0030171">
    <property type="term" value="F:voltage-gated proton channel activity"/>
    <property type="evidence" value="ECO:0000318"/>
    <property type="project" value="GO_Central"/>
</dbReference>
<feature type="coiled-coil region" evidence="13">
    <location>
        <begin position="320"/>
        <end position="347"/>
    </location>
</feature>
<evidence type="ECO:0000256" key="3">
    <source>
        <dbReference type="ARBA" id="ARBA00022448"/>
    </source>
</evidence>
<evidence type="ECO:0000256" key="7">
    <source>
        <dbReference type="ARBA" id="ARBA00022989"/>
    </source>
</evidence>
<evidence type="ECO:0000256" key="6">
    <source>
        <dbReference type="ARBA" id="ARBA00022882"/>
    </source>
</evidence>
<evidence type="ECO:0000256" key="15">
    <source>
        <dbReference type="SAM" id="Phobius"/>
    </source>
</evidence>
<evidence type="ECO:0000256" key="10">
    <source>
        <dbReference type="ARBA" id="ARBA00023136"/>
    </source>
</evidence>
<dbReference type="FunCoup" id="A0A7M7T1E8">
    <property type="interactions" value="27"/>
</dbReference>
<reference evidence="18" key="1">
    <citation type="submission" date="2015-02" db="EMBL/GenBank/DDBJ databases">
        <title>Genome sequencing for Strongylocentrotus purpuratus.</title>
        <authorList>
            <person name="Murali S."/>
            <person name="Liu Y."/>
            <person name="Vee V."/>
            <person name="English A."/>
            <person name="Wang M."/>
            <person name="Skinner E."/>
            <person name="Han Y."/>
            <person name="Muzny D.M."/>
            <person name="Worley K.C."/>
            <person name="Gibbs R.A."/>
        </authorList>
    </citation>
    <scope>NUCLEOTIDE SEQUENCE</scope>
</reference>
<evidence type="ECO:0000256" key="13">
    <source>
        <dbReference type="SAM" id="Coils"/>
    </source>
</evidence>
<feature type="region of interest" description="Disordered" evidence="14">
    <location>
        <begin position="1"/>
        <end position="142"/>
    </location>
</feature>
<dbReference type="Proteomes" id="UP000007110">
    <property type="component" value="Unassembled WGS sequence"/>
</dbReference>
<keyword evidence="10 15" id="KW-0472">Membrane</keyword>
<evidence type="ECO:0000256" key="4">
    <source>
        <dbReference type="ARBA" id="ARBA00022475"/>
    </source>
</evidence>
<keyword evidence="4" id="KW-1003">Cell membrane</keyword>
<evidence type="ECO:0000256" key="1">
    <source>
        <dbReference type="ARBA" id="ARBA00004651"/>
    </source>
</evidence>
<accession>A0A7M7T1E8</accession>
<sequence length="439" mass="48877">MAEGEGEGRCAVDSGTMKPDLKQTEEVSQGLLEQGDGGSSSHGNNKVGERSGDGQFAEQGGVCETSEDKNDGCETHSGAKTDKHKTKLEGETAPADAEMFGFRRLSDTTKPSEGNDQQRVIVKDDSSDSVVSDSHDGHPARTEPLSLREKLHEIMETQKFHIAILVLVVIDCILVIVELVIDFEVLSANNHVPEAGCAHPQEEGQCNATETDKEEKEVTAANVLHYISIGILSIFMIELLIKIPVFRMEFFRSKLEVFDGIIIVISFVLDVVSLIYEEQFAVLQLLVLLRLWRIVRVVNGVILSVETQAKKKIEQQKHLRAEVEHEMEKFRRYCAAQEKEIEVLRNTLNQHGIQIDDDYVAKKPQFSLNQLNVVVEMNSADKHDTGEDEGEGEEGGGDGNTRRHEKEREALGEHTITLTTDDNVNTIQADYHPQDTTFT</sequence>
<dbReference type="GeneID" id="586317"/>
<evidence type="ECO:0000256" key="2">
    <source>
        <dbReference type="ARBA" id="ARBA00015897"/>
    </source>
</evidence>
<comment type="subcellular location">
    <subcellularLocation>
        <location evidence="1">Cell membrane</location>
        <topology evidence="1">Multi-pass membrane protein</topology>
    </subcellularLocation>
</comment>
<organism evidence="17 18">
    <name type="scientific">Strongylocentrotus purpuratus</name>
    <name type="common">Purple sea urchin</name>
    <dbReference type="NCBI Taxonomy" id="7668"/>
    <lineage>
        <taxon>Eukaryota</taxon>
        <taxon>Metazoa</taxon>
        <taxon>Echinodermata</taxon>
        <taxon>Eleutherozoa</taxon>
        <taxon>Echinozoa</taxon>
        <taxon>Echinoidea</taxon>
        <taxon>Euechinoidea</taxon>
        <taxon>Echinacea</taxon>
        <taxon>Camarodonta</taxon>
        <taxon>Echinidea</taxon>
        <taxon>Strongylocentrotidae</taxon>
        <taxon>Strongylocentrotus</taxon>
    </lineage>
</organism>
<dbReference type="AlphaFoldDB" id="A0A7M7T1E8"/>
<dbReference type="Pfam" id="PF00520">
    <property type="entry name" value="Ion_trans"/>
    <property type="match status" value="1"/>
</dbReference>
<evidence type="ECO:0000256" key="5">
    <source>
        <dbReference type="ARBA" id="ARBA00022692"/>
    </source>
</evidence>
<feature type="compositionally biased region" description="Polar residues" evidence="14">
    <location>
        <begin position="108"/>
        <end position="118"/>
    </location>
</feature>
<feature type="compositionally biased region" description="Basic and acidic residues" evidence="14">
    <location>
        <begin position="400"/>
        <end position="412"/>
    </location>
</feature>
<dbReference type="GO" id="GO:0005886">
    <property type="term" value="C:plasma membrane"/>
    <property type="evidence" value="ECO:0000318"/>
    <property type="project" value="GO_Central"/>
</dbReference>
<keyword evidence="3" id="KW-0813">Transport</keyword>
<name>A0A7M7T1E8_STRPU</name>
<feature type="compositionally biased region" description="Polar residues" evidence="14">
    <location>
        <begin position="416"/>
        <end position="439"/>
    </location>
</feature>
<dbReference type="InterPro" id="IPR031846">
    <property type="entry name" value="Hvcn1"/>
</dbReference>
<feature type="compositionally biased region" description="Acidic residues" evidence="14">
    <location>
        <begin position="386"/>
        <end position="396"/>
    </location>
</feature>
<dbReference type="InParanoid" id="A0A7M7T1E8"/>
<dbReference type="GO" id="GO:0034702">
    <property type="term" value="C:monoatomic ion channel complex"/>
    <property type="evidence" value="ECO:0007669"/>
    <property type="project" value="UniProtKB-KW"/>
</dbReference>
<protein>
    <recommendedName>
        <fullName evidence="2">Voltage-gated hydrogen channel 1</fullName>
    </recommendedName>
    <alternativeName>
        <fullName evidence="12">Hydrogen voltage-gated channel 1</fullName>
    </alternativeName>
</protein>
<dbReference type="Gene3D" id="1.20.120.350">
    <property type="entry name" value="Voltage-gated potassium channels. Chain C"/>
    <property type="match status" value="1"/>
</dbReference>
<dbReference type="EnsemblMetazoa" id="XM_030990962">
    <property type="protein sequence ID" value="XP_030846822"/>
    <property type="gene ID" value="GeneID_586317"/>
</dbReference>
<dbReference type="CTD" id="586317"/>
<evidence type="ECO:0000256" key="8">
    <source>
        <dbReference type="ARBA" id="ARBA00023054"/>
    </source>
</evidence>
<proteinExistence type="predicted"/>
<evidence type="ECO:0000313" key="18">
    <source>
        <dbReference type="Proteomes" id="UP000007110"/>
    </source>
</evidence>
<dbReference type="RefSeq" id="XP_030846822.1">
    <property type="nucleotide sequence ID" value="XM_030990962.1"/>
</dbReference>
<dbReference type="PANTHER" id="PTHR46480:SF1">
    <property type="entry name" value="VOLTAGE-GATED HYDROGEN CHANNEL 1"/>
    <property type="match status" value="1"/>
</dbReference>
<evidence type="ECO:0000256" key="11">
    <source>
        <dbReference type="ARBA" id="ARBA00023303"/>
    </source>
</evidence>
<dbReference type="OrthoDB" id="427456at2759"/>
<evidence type="ECO:0000259" key="16">
    <source>
        <dbReference type="Pfam" id="PF00520"/>
    </source>
</evidence>
<feature type="compositionally biased region" description="Basic and acidic residues" evidence="14">
    <location>
        <begin position="66"/>
        <end position="81"/>
    </location>
</feature>
<dbReference type="SUPFAM" id="SSF81324">
    <property type="entry name" value="Voltage-gated potassium channels"/>
    <property type="match status" value="1"/>
</dbReference>
<feature type="compositionally biased region" description="Basic and acidic residues" evidence="14">
    <location>
        <begin position="133"/>
        <end position="142"/>
    </location>
</feature>
<evidence type="ECO:0000256" key="9">
    <source>
        <dbReference type="ARBA" id="ARBA00023065"/>
    </source>
</evidence>
<evidence type="ECO:0000256" key="14">
    <source>
        <dbReference type="SAM" id="MobiDB-lite"/>
    </source>
</evidence>
<feature type="transmembrane region" description="Helical" evidence="15">
    <location>
        <begin position="160"/>
        <end position="181"/>
    </location>
</feature>